<dbReference type="InterPro" id="IPR036890">
    <property type="entry name" value="HATPase_C_sf"/>
</dbReference>
<dbReference type="OrthoDB" id="9802640at2"/>
<dbReference type="Gene3D" id="3.30.230.80">
    <property type="match status" value="1"/>
</dbReference>
<sequence>MAITGKIGVTSENIFPIIKKFLYSDHDIFLRELVSNAVDATTKLQTIARNDQSVGELGTPVVRVEVDAEAKTITISDQGVGMTQEEVESYINQIAFSGAEDFLKKYEGSNTPIIGHFGLGFYSAFMVSKMVEIDTLSYKEGAKAVHWSCDGSPEYTLTPSERKERGTTITLHIDEESTEFLSRERLGALLDKYCRFLPTPVIFGKKQEWKDGKMVDTEEENQINETHPLWVKTPSDLKEEDYKEFHRQLYPNSDEPLFWIHLNVDYPFTLKGVLFFPKIKPNVELQKNRIKLFCNQVFVTDHVEDIVPEWLTLLEGVIDSPDIPLNVSRSYLQNDTNAQKIARHISKKVSDKLTELFQSDRPNYEAKWESIGLFVHYGMLTDEKTYERLLPAMLLKDTEGKYFTMEEYRQLIDSEQTNKDGNTIVLYATDKKEQYVSLKQATDKGYNVLLMDGPLGLPLMNMLEQKQEKLHFARVDSDTIERLIEKEQKNTSSMNVMDEELLRQLFSLSAPQEEGKMFHVQIEHTESSTPIELIQGEWMRRMKDMSRFQSGMAFYDTLPDSFNLVVNTQHPIIKNIFDQLIEKEGKELRETQEAIKTLKEQQASIVKEIGDTSEDNLSDELKTKRAETTASIESEEKKLSEKINAFIGSVPQLDQLWDLALLSRGLLAGERLSLFMKRSCDLLL</sequence>
<keyword evidence="6" id="KW-0143">Chaperone</keyword>
<keyword evidence="15" id="KW-1185">Reference proteome</keyword>
<evidence type="ECO:0000256" key="4">
    <source>
        <dbReference type="ARBA" id="ARBA00022840"/>
    </source>
</evidence>
<keyword evidence="5" id="KW-0346">Stress response</keyword>
<dbReference type="GO" id="GO:0051082">
    <property type="term" value="F:unfolded protein binding"/>
    <property type="evidence" value="ECO:0007669"/>
    <property type="project" value="InterPro"/>
</dbReference>
<dbReference type="FunFam" id="3.30.565.10:FF:000076">
    <property type="entry name" value="Molecular chaperone HtpG"/>
    <property type="match status" value="1"/>
</dbReference>
<keyword evidence="4 11" id="KW-0067">ATP-binding</keyword>
<dbReference type="GO" id="GO:0016887">
    <property type="term" value="F:ATP hydrolysis activity"/>
    <property type="evidence" value="ECO:0007669"/>
    <property type="project" value="InterPro"/>
</dbReference>
<evidence type="ECO:0000313" key="14">
    <source>
        <dbReference type="EMBL" id="KGN98118.1"/>
    </source>
</evidence>
<dbReference type="PIRSF" id="PIRSF002583">
    <property type="entry name" value="Hsp90"/>
    <property type="match status" value="1"/>
</dbReference>
<dbReference type="NCBIfam" id="NF003555">
    <property type="entry name" value="PRK05218.1"/>
    <property type="match status" value="1"/>
</dbReference>
<evidence type="ECO:0000256" key="7">
    <source>
        <dbReference type="ARBA" id="ARBA00067988"/>
    </source>
</evidence>
<proteinExistence type="inferred from homology"/>
<comment type="caution">
    <text evidence="14">The sequence shown here is derived from an EMBL/GenBank/DDBJ whole genome shotgun (WGS) entry which is preliminary data.</text>
</comment>
<dbReference type="PRINTS" id="PR00775">
    <property type="entry name" value="HEATSHOCK90"/>
</dbReference>
<dbReference type="CDD" id="cd16927">
    <property type="entry name" value="HATPase_Hsp90-like"/>
    <property type="match status" value="1"/>
</dbReference>
<feature type="binding site" evidence="11">
    <location>
        <position position="36"/>
    </location>
    <ligand>
        <name>ATP</name>
        <dbReference type="ChEBI" id="CHEBI:30616"/>
    </ligand>
</feature>
<evidence type="ECO:0000256" key="2">
    <source>
        <dbReference type="ARBA" id="ARBA00022490"/>
    </source>
</evidence>
<keyword evidence="3 11" id="KW-0547">Nucleotide-binding</keyword>
<dbReference type="Gene3D" id="3.40.50.11260">
    <property type="match status" value="1"/>
</dbReference>
<dbReference type="GO" id="GO:0005524">
    <property type="term" value="F:ATP binding"/>
    <property type="evidence" value="ECO:0007669"/>
    <property type="project" value="UniProtKB-KW"/>
</dbReference>
<name>A0A0A2G4A4_9PORP</name>
<feature type="binding site" evidence="11">
    <location>
        <position position="32"/>
    </location>
    <ligand>
        <name>ATP</name>
        <dbReference type="ChEBI" id="CHEBI:30616"/>
    </ligand>
</feature>
<keyword evidence="2" id="KW-0963">Cytoplasm</keyword>
<accession>A0A0A2G4A4</accession>
<dbReference type="SMART" id="SM00387">
    <property type="entry name" value="HATPase_c"/>
    <property type="match status" value="1"/>
</dbReference>
<dbReference type="SUPFAM" id="SSF55874">
    <property type="entry name" value="ATPase domain of HSP90 chaperone/DNA topoisomerase II/histidine kinase"/>
    <property type="match status" value="1"/>
</dbReference>
<evidence type="ECO:0000259" key="13">
    <source>
        <dbReference type="SMART" id="SM00387"/>
    </source>
</evidence>
<dbReference type="InterPro" id="IPR019805">
    <property type="entry name" value="Heat_shock_protein_90_CS"/>
</dbReference>
<evidence type="ECO:0000256" key="11">
    <source>
        <dbReference type="PIRSR" id="PIRSR002583-1"/>
    </source>
</evidence>
<dbReference type="eggNOG" id="COG0326">
    <property type="taxonomic scope" value="Bacteria"/>
</dbReference>
<evidence type="ECO:0000256" key="1">
    <source>
        <dbReference type="ARBA" id="ARBA00008239"/>
    </source>
</evidence>
<gene>
    <name evidence="14" type="ORF">HQ36_04185</name>
</gene>
<dbReference type="EMBL" id="JQZW01000008">
    <property type="protein sequence ID" value="KGN98118.1"/>
    <property type="molecule type" value="Genomic_DNA"/>
</dbReference>
<keyword evidence="12" id="KW-0175">Coiled coil</keyword>
<evidence type="ECO:0000256" key="3">
    <source>
        <dbReference type="ARBA" id="ARBA00022741"/>
    </source>
</evidence>
<feature type="binding site" evidence="11">
    <location>
        <position position="167"/>
    </location>
    <ligand>
        <name>ATP</name>
        <dbReference type="ChEBI" id="CHEBI:30616"/>
    </ligand>
</feature>
<dbReference type="STRING" id="266762.HQ36_04185"/>
<organism evidence="14 15">
    <name type="scientific">Porphyromonas gingivicanis</name>
    <dbReference type="NCBI Taxonomy" id="266762"/>
    <lineage>
        <taxon>Bacteria</taxon>
        <taxon>Pseudomonadati</taxon>
        <taxon>Bacteroidota</taxon>
        <taxon>Bacteroidia</taxon>
        <taxon>Bacteroidales</taxon>
        <taxon>Porphyromonadaceae</taxon>
        <taxon>Porphyromonas</taxon>
    </lineage>
</organism>
<evidence type="ECO:0000256" key="10">
    <source>
        <dbReference type="ARBA" id="ARBA00080411"/>
    </source>
</evidence>
<dbReference type="Gene3D" id="3.30.565.10">
    <property type="entry name" value="Histidine kinase-like ATPase, C-terminal domain"/>
    <property type="match status" value="1"/>
</dbReference>
<evidence type="ECO:0000256" key="12">
    <source>
        <dbReference type="SAM" id="Coils"/>
    </source>
</evidence>
<feature type="coiled-coil region" evidence="12">
    <location>
        <begin position="581"/>
        <end position="638"/>
    </location>
</feature>
<dbReference type="PANTHER" id="PTHR11528">
    <property type="entry name" value="HEAT SHOCK PROTEIN 90 FAMILY MEMBER"/>
    <property type="match status" value="1"/>
</dbReference>
<feature type="binding site" evidence="11">
    <location>
        <position position="77"/>
    </location>
    <ligand>
        <name>ATP</name>
        <dbReference type="ChEBI" id="CHEBI:30616"/>
    </ligand>
</feature>
<feature type="domain" description="Histidine kinase/HSP90-like ATPase" evidence="13">
    <location>
        <begin position="24"/>
        <end position="177"/>
    </location>
</feature>
<dbReference type="InterPro" id="IPR020575">
    <property type="entry name" value="Hsp90_N"/>
</dbReference>
<feature type="binding site" evidence="11">
    <location>
        <position position="329"/>
    </location>
    <ligand>
        <name>ATP</name>
        <dbReference type="ChEBI" id="CHEBI:30616"/>
    </ligand>
</feature>
<comment type="similarity">
    <text evidence="1">Belongs to the heat shock protein 90 family.</text>
</comment>
<evidence type="ECO:0000313" key="15">
    <source>
        <dbReference type="Proteomes" id="UP000030134"/>
    </source>
</evidence>
<dbReference type="SUPFAM" id="SSF54211">
    <property type="entry name" value="Ribosomal protein S5 domain 2-like"/>
    <property type="match status" value="1"/>
</dbReference>
<dbReference type="Proteomes" id="UP000030134">
    <property type="component" value="Unassembled WGS sequence"/>
</dbReference>
<dbReference type="AlphaFoldDB" id="A0A0A2G4A4"/>
<evidence type="ECO:0000256" key="6">
    <source>
        <dbReference type="ARBA" id="ARBA00023186"/>
    </source>
</evidence>
<dbReference type="Pfam" id="PF00183">
    <property type="entry name" value="HSP90"/>
    <property type="match status" value="1"/>
</dbReference>
<dbReference type="FunFam" id="3.30.230.80:FF:000008">
    <property type="entry name" value="Molecular chaperone HtpG"/>
    <property type="match status" value="1"/>
</dbReference>
<dbReference type="InterPro" id="IPR003594">
    <property type="entry name" value="HATPase_dom"/>
</dbReference>
<dbReference type="InterPro" id="IPR001404">
    <property type="entry name" value="Hsp90_fam"/>
</dbReference>
<evidence type="ECO:0000256" key="5">
    <source>
        <dbReference type="ARBA" id="ARBA00023016"/>
    </source>
</evidence>
<dbReference type="Pfam" id="PF13589">
    <property type="entry name" value="HATPase_c_3"/>
    <property type="match status" value="1"/>
</dbReference>
<protein>
    <recommendedName>
        <fullName evidence="8">Chaperone protein HtpG</fullName>
    </recommendedName>
    <alternativeName>
        <fullName evidence="7">Chaperone protein htpG</fullName>
    </alternativeName>
    <alternativeName>
        <fullName evidence="9 10">Heat shock protein HtpG</fullName>
    </alternativeName>
</protein>
<feature type="binding site" evidence="11">
    <location>
        <begin position="97"/>
        <end position="98"/>
    </location>
    <ligand>
        <name>ATP</name>
        <dbReference type="ChEBI" id="CHEBI:30616"/>
    </ligand>
</feature>
<dbReference type="GO" id="GO:0140662">
    <property type="term" value="F:ATP-dependent protein folding chaperone"/>
    <property type="evidence" value="ECO:0007669"/>
    <property type="project" value="InterPro"/>
</dbReference>
<feature type="binding site" evidence="11">
    <location>
        <position position="82"/>
    </location>
    <ligand>
        <name>ATP</name>
        <dbReference type="ChEBI" id="CHEBI:30616"/>
    </ligand>
</feature>
<evidence type="ECO:0000256" key="9">
    <source>
        <dbReference type="ARBA" id="ARBA00079544"/>
    </source>
</evidence>
<dbReference type="InterPro" id="IPR020568">
    <property type="entry name" value="Ribosomal_Su5_D2-typ_SF"/>
</dbReference>
<dbReference type="RefSeq" id="WP_036883611.1">
    <property type="nucleotide sequence ID" value="NZ_JQZW01000008.1"/>
</dbReference>
<dbReference type="PROSITE" id="PS00298">
    <property type="entry name" value="HSP90"/>
    <property type="match status" value="1"/>
</dbReference>
<reference evidence="14 15" key="1">
    <citation type="submission" date="2014-08" db="EMBL/GenBank/DDBJ databases">
        <title>Porphyromonas gingivicanis strain:COT-022_OH1391 Genome sequencing.</title>
        <authorList>
            <person name="Wallis C."/>
            <person name="Deusch O."/>
            <person name="O'Flynn C."/>
            <person name="Davis I."/>
            <person name="Jospin G."/>
            <person name="Darling A.E."/>
            <person name="Coil D.A."/>
            <person name="Alexiev A."/>
            <person name="Horsfall A."/>
            <person name="Kirkwood N."/>
            <person name="Harris S."/>
            <person name="Eisen J.A."/>
        </authorList>
    </citation>
    <scope>NUCLEOTIDE SEQUENCE [LARGE SCALE GENOMIC DNA]</scope>
    <source>
        <strain evidence="15">COT-022 OH1391</strain>
    </source>
</reference>
<evidence type="ECO:0000256" key="8">
    <source>
        <dbReference type="ARBA" id="ARBA00070675"/>
    </source>
</evidence>